<accession>A0A2I0I8X2</accession>
<sequence length="89" mass="10082">MPPVESPIYAHPNFNLVRVRMHVPTQRGLGVSTFTGTRVRRSRYLPFYGPKVEGRLKEPGVGSDQTDKRQENRLILIVTVEPIELPGDI</sequence>
<proteinExistence type="predicted"/>
<evidence type="ECO:0000313" key="1">
    <source>
        <dbReference type="EMBL" id="PKI40454.1"/>
    </source>
</evidence>
<dbReference type="Proteomes" id="UP000233551">
    <property type="component" value="Unassembled WGS sequence"/>
</dbReference>
<comment type="caution">
    <text evidence="1">The sequence shown here is derived from an EMBL/GenBank/DDBJ whole genome shotgun (WGS) entry which is preliminary data.</text>
</comment>
<keyword evidence="2" id="KW-1185">Reference proteome</keyword>
<reference evidence="1 2" key="1">
    <citation type="submission" date="2017-11" db="EMBL/GenBank/DDBJ databases">
        <title>De-novo sequencing of pomegranate (Punica granatum L.) genome.</title>
        <authorList>
            <person name="Akparov Z."/>
            <person name="Amiraslanov A."/>
            <person name="Hajiyeva S."/>
            <person name="Abbasov M."/>
            <person name="Kaur K."/>
            <person name="Hamwieh A."/>
            <person name="Solovyev V."/>
            <person name="Salamov A."/>
            <person name="Braich B."/>
            <person name="Kosarev P."/>
            <person name="Mahmoud A."/>
            <person name="Hajiyev E."/>
            <person name="Babayeva S."/>
            <person name="Izzatullayeva V."/>
            <person name="Mammadov A."/>
            <person name="Mammadov A."/>
            <person name="Sharifova S."/>
            <person name="Ojaghi J."/>
            <person name="Eynullazada K."/>
            <person name="Bayramov B."/>
            <person name="Abdulazimova A."/>
            <person name="Shahmuradov I."/>
        </authorList>
    </citation>
    <scope>NUCLEOTIDE SEQUENCE [LARGE SCALE GENOMIC DNA]</scope>
    <source>
        <strain evidence="2">cv. AG2017</strain>
        <tissue evidence="1">Leaf</tissue>
    </source>
</reference>
<dbReference type="EMBL" id="PGOL01003549">
    <property type="protein sequence ID" value="PKI40454.1"/>
    <property type="molecule type" value="Genomic_DNA"/>
</dbReference>
<name>A0A2I0I8X2_PUNGR</name>
<evidence type="ECO:0000313" key="2">
    <source>
        <dbReference type="Proteomes" id="UP000233551"/>
    </source>
</evidence>
<gene>
    <name evidence="1" type="ORF">CRG98_039158</name>
</gene>
<organism evidence="1 2">
    <name type="scientific">Punica granatum</name>
    <name type="common">Pomegranate</name>
    <dbReference type="NCBI Taxonomy" id="22663"/>
    <lineage>
        <taxon>Eukaryota</taxon>
        <taxon>Viridiplantae</taxon>
        <taxon>Streptophyta</taxon>
        <taxon>Embryophyta</taxon>
        <taxon>Tracheophyta</taxon>
        <taxon>Spermatophyta</taxon>
        <taxon>Magnoliopsida</taxon>
        <taxon>eudicotyledons</taxon>
        <taxon>Gunneridae</taxon>
        <taxon>Pentapetalae</taxon>
        <taxon>rosids</taxon>
        <taxon>malvids</taxon>
        <taxon>Myrtales</taxon>
        <taxon>Lythraceae</taxon>
        <taxon>Punica</taxon>
    </lineage>
</organism>
<dbReference type="AlphaFoldDB" id="A0A2I0I8X2"/>
<protein>
    <submittedName>
        <fullName evidence="1">Uncharacterized protein</fullName>
    </submittedName>
</protein>